<feature type="non-terminal residue" evidence="1">
    <location>
        <position position="1"/>
    </location>
</feature>
<keyword evidence="2" id="KW-1185">Reference proteome</keyword>
<sequence>FTGQRILTWETPETKETKTPTPYCEQGLDSNPGNLELNLTIFLFCLSYKSIRSLLCVMYILLHVLQTVLKVL</sequence>
<evidence type="ECO:0000313" key="2">
    <source>
        <dbReference type="Proteomes" id="UP001444071"/>
    </source>
</evidence>
<accession>A0ABV0WVM2</accession>
<comment type="caution">
    <text evidence="1">The sequence shown here is derived from an EMBL/GenBank/DDBJ whole genome shotgun (WGS) entry which is preliminary data.</text>
</comment>
<reference evidence="1 2" key="1">
    <citation type="submission" date="2021-06" db="EMBL/GenBank/DDBJ databases">
        <authorList>
            <person name="Palmer J.M."/>
        </authorList>
    </citation>
    <scope>NUCLEOTIDE SEQUENCE [LARGE SCALE GENOMIC DNA]</scope>
    <source>
        <strain evidence="1 2">XR_2019</strain>
        <tissue evidence="1">Muscle</tissue>
    </source>
</reference>
<dbReference type="EMBL" id="JAHRIM010072124">
    <property type="protein sequence ID" value="MEQ2273570.1"/>
    <property type="molecule type" value="Genomic_DNA"/>
</dbReference>
<protein>
    <submittedName>
        <fullName evidence="1">Uncharacterized protein</fullName>
    </submittedName>
</protein>
<proteinExistence type="predicted"/>
<gene>
    <name evidence="1" type="ORF">XENORESO_005868</name>
</gene>
<name>A0ABV0WVM2_9TELE</name>
<organism evidence="1 2">
    <name type="scientific">Xenotaenia resolanae</name>
    <dbReference type="NCBI Taxonomy" id="208358"/>
    <lineage>
        <taxon>Eukaryota</taxon>
        <taxon>Metazoa</taxon>
        <taxon>Chordata</taxon>
        <taxon>Craniata</taxon>
        <taxon>Vertebrata</taxon>
        <taxon>Euteleostomi</taxon>
        <taxon>Actinopterygii</taxon>
        <taxon>Neopterygii</taxon>
        <taxon>Teleostei</taxon>
        <taxon>Neoteleostei</taxon>
        <taxon>Acanthomorphata</taxon>
        <taxon>Ovalentaria</taxon>
        <taxon>Atherinomorphae</taxon>
        <taxon>Cyprinodontiformes</taxon>
        <taxon>Goodeidae</taxon>
        <taxon>Xenotaenia</taxon>
    </lineage>
</organism>
<evidence type="ECO:0000313" key="1">
    <source>
        <dbReference type="EMBL" id="MEQ2273570.1"/>
    </source>
</evidence>
<dbReference type="Proteomes" id="UP001444071">
    <property type="component" value="Unassembled WGS sequence"/>
</dbReference>